<name>A0AAC9K813_9PROT</name>
<reference evidence="2" key="1">
    <citation type="submission" date="2016-11" db="EMBL/GenBank/DDBJ databases">
        <title>Comparative genomic and phenotypic analysis of Granulibacter bethesdensis clinical isolates from patients with chronic granulomatous disease.</title>
        <authorList>
            <person name="Zarember K.A."/>
            <person name="Porcella S.F."/>
            <person name="Chu J."/>
            <person name="Ding L."/>
            <person name="Dahlstrom E."/>
            <person name="Barbian K."/>
            <person name="Martens C."/>
            <person name="Sykora L."/>
            <person name="Kramer S."/>
            <person name="Pettinato A.M."/>
            <person name="Hong H."/>
            <person name="Wald G."/>
            <person name="Berg L.J."/>
            <person name="Rogge L.S."/>
            <person name="Greenberg D.E."/>
            <person name="Falcone E.L."/>
            <person name="Neves J.F."/>
            <person name="Simoes M.J."/>
            <person name="Casal M."/>
            <person name="Rodriguez-Lopez F.C."/>
            <person name="Zelazny A."/>
            <person name="Gallin J.I."/>
            <person name="Holland S.M."/>
        </authorList>
    </citation>
    <scope>NUCLEOTIDE SEQUENCE [LARGE SCALE GENOMIC DNA]</scope>
    <source>
        <strain evidence="2">NIH9.1</strain>
    </source>
</reference>
<organism evidence="1 2">
    <name type="scientific">Granulibacter bethesdensis</name>
    <dbReference type="NCBI Taxonomy" id="364410"/>
    <lineage>
        <taxon>Bacteria</taxon>
        <taxon>Pseudomonadati</taxon>
        <taxon>Pseudomonadota</taxon>
        <taxon>Alphaproteobacteria</taxon>
        <taxon>Acetobacterales</taxon>
        <taxon>Acetobacteraceae</taxon>
        <taxon>Granulibacter</taxon>
    </lineage>
</organism>
<dbReference type="RefSeq" id="WP_072572807.1">
    <property type="nucleotide sequence ID" value="NZ_CP018191.1"/>
</dbReference>
<evidence type="ECO:0000313" key="2">
    <source>
        <dbReference type="Proteomes" id="UP000182373"/>
    </source>
</evidence>
<dbReference type="AlphaFoldDB" id="A0AAC9K813"/>
<gene>
    <name evidence="1" type="ORF">GbCGDNIH9_1576</name>
</gene>
<accession>A0AAC9K813</accession>
<dbReference type="EMBL" id="CP018191">
    <property type="protein sequence ID" value="APH54865.1"/>
    <property type="molecule type" value="Genomic_DNA"/>
</dbReference>
<protein>
    <submittedName>
        <fullName evidence="1">Uncharacterized protein</fullName>
    </submittedName>
</protein>
<proteinExistence type="predicted"/>
<evidence type="ECO:0000313" key="1">
    <source>
        <dbReference type="EMBL" id="APH54865.1"/>
    </source>
</evidence>
<sequence>MKTIFRQSMTVLREGAGSYVAGRFVPASPVTQTISATVQPASVSDAEQVQPLPGGQAITALIRIYTDAVLGIGNASGQRGDCVLYTTAGDTAPRRYRIIARQSWDAGMRVDHHRYLASLEP</sequence>
<dbReference type="Proteomes" id="UP000182373">
    <property type="component" value="Chromosome"/>
</dbReference>